<dbReference type="CDD" id="cd00093">
    <property type="entry name" value="HTH_XRE"/>
    <property type="match status" value="1"/>
</dbReference>
<sequence length="78" mass="8821">MITIEKMNEQQLFIKIGDKIKGIRLEKGISQQDLAAKCNFEKANMSRIEAGRTNLTIKNAYKISLALGVRLKDLLDVE</sequence>
<dbReference type="PANTHER" id="PTHR46797">
    <property type="entry name" value="HTH-TYPE TRANSCRIPTIONAL REGULATOR"/>
    <property type="match status" value="1"/>
</dbReference>
<dbReference type="SUPFAM" id="SSF47413">
    <property type="entry name" value="lambda repressor-like DNA-binding domains"/>
    <property type="match status" value="1"/>
</dbReference>
<feature type="domain" description="HTH cro/C1-type" evidence="2">
    <location>
        <begin position="20"/>
        <end position="74"/>
    </location>
</feature>
<dbReference type="Proteomes" id="UP001143810">
    <property type="component" value="Unassembled WGS sequence"/>
</dbReference>
<comment type="caution">
    <text evidence="3">The sequence shown here is derived from an EMBL/GenBank/DDBJ whole genome shotgun (WGS) entry which is preliminary data.</text>
</comment>
<dbReference type="Gene3D" id="1.10.260.40">
    <property type="entry name" value="lambda repressor-like DNA-binding domains"/>
    <property type="match status" value="1"/>
</dbReference>
<dbReference type="InterPro" id="IPR050807">
    <property type="entry name" value="TransReg_Diox_bact_type"/>
</dbReference>
<dbReference type="PANTHER" id="PTHR46797:SF1">
    <property type="entry name" value="METHYLPHOSPHONATE SYNTHASE"/>
    <property type="match status" value="1"/>
</dbReference>
<keyword evidence="1" id="KW-0238">DNA-binding</keyword>
<reference evidence="3" key="1">
    <citation type="journal article" date="2022" name="Arch. Microbiol.">
        <title>Bacteroides muris sp. nov. isolated from the cecum of wild-derived house mice.</title>
        <authorList>
            <person name="Fokt H."/>
            <person name="Unni R."/>
            <person name="Repnik U."/>
            <person name="Schmitz R.A."/>
            <person name="Bramkamp M."/>
            <person name="Baines J.F."/>
            <person name="Unterweger D."/>
        </authorList>
    </citation>
    <scope>NUCLEOTIDE SEQUENCE</scope>
    <source>
        <strain evidence="3">KH569_7</strain>
    </source>
</reference>
<dbReference type="GO" id="GO:0003677">
    <property type="term" value="F:DNA binding"/>
    <property type="evidence" value="ECO:0007669"/>
    <property type="project" value="UniProtKB-KW"/>
</dbReference>
<evidence type="ECO:0000256" key="1">
    <source>
        <dbReference type="ARBA" id="ARBA00023125"/>
    </source>
</evidence>
<dbReference type="EMBL" id="JAMZEE010000029">
    <property type="protein sequence ID" value="MCR6508877.1"/>
    <property type="molecule type" value="Genomic_DNA"/>
</dbReference>
<protein>
    <submittedName>
        <fullName evidence="3">Helix-turn-helix domain-containing protein</fullName>
    </submittedName>
</protein>
<dbReference type="RefSeq" id="WP_255204219.1">
    <property type="nucleotide sequence ID" value="NZ_JAMZEE010000029.1"/>
</dbReference>
<proteinExistence type="predicted"/>
<organism evidence="3 4">
    <name type="scientific">Bacteroides muris</name>
    <name type="common">ex Fokt et al. 2023</name>
    <dbReference type="NCBI Taxonomy" id="2937417"/>
    <lineage>
        <taxon>Bacteria</taxon>
        <taxon>Pseudomonadati</taxon>
        <taxon>Bacteroidota</taxon>
        <taxon>Bacteroidia</taxon>
        <taxon>Bacteroidales</taxon>
        <taxon>Bacteroidaceae</taxon>
        <taxon>Bacteroides</taxon>
    </lineage>
</organism>
<dbReference type="PROSITE" id="PS50943">
    <property type="entry name" value="HTH_CROC1"/>
    <property type="match status" value="1"/>
</dbReference>
<accession>A0A9X2SXV8</accession>
<dbReference type="SMART" id="SM00530">
    <property type="entry name" value="HTH_XRE"/>
    <property type="match status" value="1"/>
</dbReference>
<evidence type="ECO:0000259" key="2">
    <source>
        <dbReference type="PROSITE" id="PS50943"/>
    </source>
</evidence>
<name>A0A9X2SXV8_9BACE</name>
<dbReference type="Pfam" id="PF01381">
    <property type="entry name" value="HTH_3"/>
    <property type="match status" value="1"/>
</dbReference>
<dbReference type="AlphaFoldDB" id="A0A9X2SXV8"/>
<dbReference type="InterPro" id="IPR010982">
    <property type="entry name" value="Lambda_DNA-bd_dom_sf"/>
</dbReference>
<dbReference type="GO" id="GO:0003700">
    <property type="term" value="F:DNA-binding transcription factor activity"/>
    <property type="evidence" value="ECO:0007669"/>
    <property type="project" value="TreeGrafter"/>
</dbReference>
<evidence type="ECO:0000313" key="3">
    <source>
        <dbReference type="EMBL" id="MCR6508877.1"/>
    </source>
</evidence>
<reference evidence="3" key="2">
    <citation type="submission" date="2022-04" db="EMBL/GenBank/DDBJ databases">
        <authorList>
            <person name="Fokt H."/>
            <person name="Baines J."/>
        </authorList>
    </citation>
    <scope>NUCLEOTIDE SEQUENCE</scope>
    <source>
        <strain evidence="3">KH569_7</strain>
    </source>
</reference>
<dbReference type="InterPro" id="IPR001387">
    <property type="entry name" value="Cro/C1-type_HTH"/>
</dbReference>
<gene>
    <name evidence="3" type="ORF">M1B78_12085</name>
</gene>
<dbReference type="GO" id="GO:0005829">
    <property type="term" value="C:cytosol"/>
    <property type="evidence" value="ECO:0007669"/>
    <property type="project" value="TreeGrafter"/>
</dbReference>
<evidence type="ECO:0000313" key="4">
    <source>
        <dbReference type="Proteomes" id="UP001143810"/>
    </source>
</evidence>